<keyword evidence="4" id="KW-1185">Reference proteome</keyword>
<proteinExistence type="predicted"/>
<dbReference type="Proteomes" id="UP000693952">
    <property type="component" value="Chromosome"/>
</dbReference>
<evidence type="ECO:0000259" key="2">
    <source>
        <dbReference type="PROSITE" id="PS50930"/>
    </source>
</evidence>
<gene>
    <name evidence="3" type="ORF">KSS89_16785</name>
</gene>
<feature type="domain" description="HTH LytTR-type" evidence="2">
    <location>
        <begin position="1"/>
        <end position="90"/>
    </location>
</feature>
<protein>
    <submittedName>
        <fullName evidence="3">LytTR family transcriptional regulator</fullName>
    </submittedName>
</protein>
<organism evidence="3 4">
    <name type="scientific">Pseudomonas sessilinigenes</name>
    <dbReference type="NCBI Taxonomy" id="658629"/>
    <lineage>
        <taxon>Bacteria</taxon>
        <taxon>Pseudomonadati</taxon>
        <taxon>Pseudomonadota</taxon>
        <taxon>Gammaproteobacteria</taxon>
        <taxon>Pseudomonadales</taxon>
        <taxon>Pseudomonadaceae</taxon>
        <taxon>Pseudomonas</taxon>
    </lineage>
</organism>
<dbReference type="RefSeq" id="WP_164487300.1">
    <property type="nucleotide sequence ID" value="NZ_CP027706.1"/>
</dbReference>
<name>A0ABX8MIM8_9PSED</name>
<accession>A0ABX8MIM8</accession>
<sequence length="92" mass="10631">MQILVIKAEEHYVRITTSRGEELVLYRFSNALADVAEEDGSRVHRSYWVRRCAVVSRRTHGKNMELLMSNGVVVPVSRCYHELVNKMVRVQG</sequence>
<dbReference type="SMART" id="SM00850">
    <property type="entry name" value="LytTR"/>
    <property type="match status" value="1"/>
</dbReference>
<evidence type="ECO:0000313" key="3">
    <source>
        <dbReference type="EMBL" id="QXH37946.1"/>
    </source>
</evidence>
<dbReference type="PROSITE" id="PS50930">
    <property type="entry name" value="HTH_LYTTR"/>
    <property type="match status" value="1"/>
</dbReference>
<dbReference type="InterPro" id="IPR007492">
    <property type="entry name" value="LytTR_DNA-bd_dom"/>
</dbReference>
<dbReference type="EMBL" id="CP077074">
    <property type="protein sequence ID" value="QXH37946.1"/>
    <property type="molecule type" value="Genomic_DNA"/>
</dbReference>
<evidence type="ECO:0000313" key="4">
    <source>
        <dbReference type="Proteomes" id="UP000693952"/>
    </source>
</evidence>
<dbReference type="Pfam" id="PF04397">
    <property type="entry name" value="LytTR"/>
    <property type="match status" value="1"/>
</dbReference>
<dbReference type="Gene3D" id="2.40.50.1020">
    <property type="entry name" value="LytTr DNA-binding domain"/>
    <property type="match status" value="1"/>
</dbReference>
<reference evidence="3" key="1">
    <citation type="submission" date="2021-06" db="EMBL/GenBank/DDBJ databases">
        <title>Updating the genus Pseudomonas: Description of 43 new species and partition of the Pseudomonas putida group.</title>
        <authorList>
            <person name="Girard L."/>
            <person name="Lood C."/>
            <person name="Vandamme P."/>
            <person name="Rokni-Zadeh H."/>
            <person name="van Noort V."/>
            <person name="Hofte M."/>
            <person name="Lavigne R."/>
            <person name="De Mot R."/>
        </authorList>
    </citation>
    <scope>NUCLEOTIDE SEQUENCE</scope>
    <source>
        <strain evidence="3">CMR12a</strain>
    </source>
</reference>
<keyword evidence="1" id="KW-0902">Two-component regulatory system</keyword>
<evidence type="ECO:0000256" key="1">
    <source>
        <dbReference type="ARBA" id="ARBA00023012"/>
    </source>
</evidence>